<evidence type="ECO:0000313" key="2">
    <source>
        <dbReference type="EMBL" id="PUE56430.1"/>
    </source>
</evidence>
<keyword evidence="3" id="KW-1185">Reference proteome</keyword>
<protein>
    <recommendedName>
        <fullName evidence="4">Type-F conjugative transfer system pilin assembly protein TrbC</fullName>
    </recommendedName>
</protein>
<dbReference type="Pfam" id="PF09673">
    <property type="entry name" value="TrbC_Ftype"/>
    <property type="match status" value="1"/>
</dbReference>
<evidence type="ECO:0000256" key="1">
    <source>
        <dbReference type="SAM" id="SignalP"/>
    </source>
</evidence>
<feature type="signal peptide" evidence="1">
    <location>
        <begin position="1"/>
        <end position="20"/>
    </location>
</feature>
<accession>A0A315EET7</accession>
<dbReference type="InterPro" id="IPR019106">
    <property type="entry name" value="T4SS_TrbC"/>
</dbReference>
<proteinExistence type="predicted"/>
<dbReference type="EMBL" id="NESP01000002">
    <property type="protein sequence ID" value="PUE56430.1"/>
    <property type="molecule type" value="Genomic_DNA"/>
</dbReference>
<dbReference type="AlphaFoldDB" id="A0A315EET7"/>
<keyword evidence="1" id="KW-0732">Signal</keyword>
<name>A0A315EET7_9BURK</name>
<organism evidence="2 3">
    <name type="scientific">Limnohabitans curvus</name>
    <dbReference type="NCBI Taxonomy" id="323423"/>
    <lineage>
        <taxon>Bacteria</taxon>
        <taxon>Pseudomonadati</taxon>
        <taxon>Pseudomonadota</taxon>
        <taxon>Betaproteobacteria</taxon>
        <taxon>Burkholderiales</taxon>
        <taxon>Comamonadaceae</taxon>
        <taxon>Limnohabitans</taxon>
    </lineage>
</organism>
<dbReference type="Proteomes" id="UP000251341">
    <property type="component" value="Unassembled WGS sequence"/>
</dbReference>
<sequence length="166" mass="17837">MKTKIALAFCFALATFAAGAQSLADSFKPPMWASYVFVSSAMPRAAVLQLAKEASLTKSTLVLRGFEEKTGTLDGAKAYVADINANCCGKSPPSWTIHPKLYETFGIKFTPAFVLAKEINPSSNDFALVSGDIGLPNALKFFAQRSTNSEVKTKASEIYTKSFSSN</sequence>
<dbReference type="RefSeq" id="WP_108402957.1">
    <property type="nucleotide sequence ID" value="NZ_NESP01000002.1"/>
</dbReference>
<feature type="chain" id="PRO_5016259147" description="Type-F conjugative transfer system pilin assembly protein TrbC" evidence="1">
    <location>
        <begin position="21"/>
        <end position="166"/>
    </location>
</feature>
<comment type="caution">
    <text evidence="2">The sequence shown here is derived from an EMBL/GenBank/DDBJ whole genome shotgun (WGS) entry which is preliminary data.</text>
</comment>
<evidence type="ECO:0008006" key="4">
    <source>
        <dbReference type="Google" id="ProtNLM"/>
    </source>
</evidence>
<evidence type="ECO:0000313" key="3">
    <source>
        <dbReference type="Proteomes" id="UP000251341"/>
    </source>
</evidence>
<reference evidence="2 3" key="1">
    <citation type="submission" date="2017-04" db="EMBL/GenBank/DDBJ databases">
        <title>Unexpected and diverse lifestyles within the genus Limnohabitans.</title>
        <authorList>
            <person name="Kasalicky V."/>
            <person name="Mehrshad M."/>
            <person name="Andrei S.-A."/>
            <person name="Salcher M."/>
            <person name="Kratochvilova H."/>
            <person name="Simek K."/>
            <person name="Ghai R."/>
        </authorList>
    </citation>
    <scope>NUCLEOTIDE SEQUENCE [LARGE SCALE GENOMIC DNA]</scope>
    <source>
        <strain evidence="2 3">MWH-C5</strain>
    </source>
</reference>
<gene>
    <name evidence="2" type="ORF">B9Z44_14375</name>
</gene>